<feature type="transmembrane region" description="Helical" evidence="1">
    <location>
        <begin position="94"/>
        <end position="113"/>
    </location>
</feature>
<dbReference type="Proteomes" id="UP000177324">
    <property type="component" value="Unassembled WGS sequence"/>
</dbReference>
<name>A0A1G1VN37_9BACT</name>
<feature type="transmembrane region" description="Helical" evidence="1">
    <location>
        <begin position="133"/>
        <end position="159"/>
    </location>
</feature>
<feature type="transmembrane region" description="Helical" evidence="1">
    <location>
        <begin position="366"/>
        <end position="382"/>
    </location>
</feature>
<feature type="transmembrane region" description="Helical" evidence="1">
    <location>
        <begin position="171"/>
        <end position="197"/>
    </location>
</feature>
<feature type="transmembrane region" description="Helical" evidence="1">
    <location>
        <begin position="288"/>
        <end position="320"/>
    </location>
</feature>
<comment type="caution">
    <text evidence="2">The sequence shown here is derived from an EMBL/GenBank/DDBJ whole genome shotgun (WGS) entry which is preliminary data.</text>
</comment>
<evidence type="ECO:0000256" key="1">
    <source>
        <dbReference type="SAM" id="Phobius"/>
    </source>
</evidence>
<proteinExistence type="predicted"/>
<feature type="transmembrane region" description="Helical" evidence="1">
    <location>
        <begin position="512"/>
        <end position="532"/>
    </location>
</feature>
<keyword evidence="1" id="KW-0812">Transmembrane</keyword>
<evidence type="ECO:0008006" key="4">
    <source>
        <dbReference type="Google" id="ProtNLM"/>
    </source>
</evidence>
<dbReference type="AlphaFoldDB" id="A0A1G1VN37"/>
<feature type="transmembrane region" description="Helical" evidence="1">
    <location>
        <begin position="217"/>
        <end position="237"/>
    </location>
</feature>
<protein>
    <recommendedName>
        <fullName evidence="4">Membrane protein 6-pyruvoyl-tetrahydropterin synthase-related domain-containing protein</fullName>
    </recommendedName>
</protein>
<keyword evidence="1" id="KW-0472">Membrane</keyword>
<evidence type="ECO:0000313" key="3">
    <source>
        <dbReference type="Proteomes" id="UP000177324"/>
    </source>
</evidence>
<gene>
    <name evidence="2" type="ORF">A2784_04695</name>
</gene>
<sequence length="538" mass="59834">MKHHFWPVVILIIFALIGVKALFHAGWYTSHDGEHQLVRQYVFDRAVKAGHIPPRVDRQLLNGLGYPLFTFTYQMPFIIGEPLRWMGVATQDTVKLVFVLAYIASGLTMYAFAQELWGKKAGLLAGGLYLWAPYRFSVMFVRASLGEHVALAFVPLVLWSLNYKFLTRKRVVAGALSFAGLVLSHVMATQIFLPVIILSGTSQLIRAKNKLLLATRYMLMAILALGLASYYLLPALIHRADVQGLNRHFYAEHFVTLKQLVYSPWGYTFSQVGTANDGMSFQVGLAQWLVIGVALVALAVNFEFIAAALILSFLVAMGMMLDASSGIWNSLVKNYWVVDIPWRFLAVAIFASAALAGFVITRLKSVVRITVVVGLVILAVYNNRNYLRVNKYIDYPDSQLAAYRGTSNSYDEYQSVFVSQALLKRQNLPEAEVVSGSADITVNRSAPDQLLVTVQAQTETQVQLNTIYFPGWTLTVDGQSQNIKSVLSDGVPRVKLGPGNYLIGLIYRQTPAMVVGNMISLMTIGVLLILWLKHPKLS</sequence>
<feature type="transmembrane region" description="Helical" evidence="1">
    <location>
        <begin position="340"/>
        <end position="359"/>
    </location>
</feature>
<reference evidence="2 3" key="1">
    <citation type="journal article" date="2016" name="Nat. Commun.">
        <title>Thousands of microbial genomes shed light on interconnected biogeochemical processes in an aquifer system.</title>
        <authorList>
            <person name="Anantharaman K."/>
            <person name="Brown C.T."/>
            <person name="Hug L.A."/>
            <person name="Sharon I."/>
            <person name="Castelle C.J."/>
            <person name="Probst A.J."/>
            <person name="Thomas B.C."/>
            <person name="Singh A."/>
            <person name="Wilkins M.J."/>
            <person name="Karaoz U."/>
            <person name="Brodie E.L."/>
            <person name="Williams K.H."/>
            <person name="Hubbard S.S."/>
            <person name="Banfield J.F."/>
        </authorList>
    </citation>
    <scope>NUCLEOTIDE SEQUENCE [LARGE SCALE GENOMIC DNA]</scope>
</reference>
<feature type="transmembrane region" description="Helical" evidence="1">
    <location>
        <begin position="6"/>
        <end position="23"/>
    </location>
</feature>
<dbReference type="STRING" id="1797589.A2784_04695"/>
<keyword evidence="1" id="KW-1133">Transmembrane helix</keyword>
<dbReference type="EMBL" id="MHCH01000039">
    <property type="protein sequence ID" value="OGY16754.1"/>
    <property type="molecule type" value="Genomic_DNA"/>
</dbReference>
<evidence type="ECO:0000313" key="2">
    <source>
        <dbReference type="EMBL" id="OGY16754.1"/>
    </source>
</evidence>
<organism evidence="2 3">
    <name type="scientific">Candidatus Chisholmbacteria bacterium RIFCSPHIGHO2_01_FULL_48_12</name>
    <dbReference type="NCBI Taxonomy" id="1797589"/>
    <lineage>
        <taxon>Bacteria</taxon>
        <taxon>Candidatus Chisholmiibacteriota</taxon>
    </lineage>
</organism>
<accession>A0A1G1VN37</accession>